<keyword evidence="2" id="KW-0255">Endonuclease</keyword>
<evidence type="ECO:0000313" key="3">
    <source>
        <dbReference type="Proteomes" id="UP000664385"/>
    </source>
</evidence>
<organism evidence="2 3">
    <name type="scientific">Microbacterium esteraromaticum</name>
    <dbReference type="NCBI Taxonomy" id="57043"/>
    <lineage>
        <taxon>Bacteria</taxon>
        <taxon>Bacillati</taxon>
        <taxon>Actinomycetota</taxon>
        <taxon>Actinomycetes</taxon>
        <taxon>Micrococcales</taxon>
        <taxon>Microbacteriaceae</taxon>
        <taxon>Microbacterium</taxon>
    </lineage>
</organism>
<sequence length="288" mass="31646">MTNPAAVLDRVVTDLDQLLGADALMSLTDAERRVLLSTAGEVMRRVEATIIETVATGDPVDLPNGAGCRNVNELLQRTLRVDSRGAARFVKAGKVVRRDVDLTSGESLPARWPALRRVMLDGAVGTDGLLAATGPIESAGDRIGVTDRWKADDGPVSAAVARHTGCTGAIQRVFTEQGRIVGMTVTDRIFNVHQRRAITLRDKECLIPGCHVPASWCEIHHVTEHSRGGPTSTDNGVPLCWWHHRSLEFSGWEIRMHDGLPEIRGPAWWDPLHHWRTPRLSLPDFAFT</sequence>
<evidence type="ECO:0000313" key="2">
    <source>
        <dbReference type="EMBL" id="MBN8206978.1"/>
    </source>
</evidence>
<dbReference type="GO" id="GO:0004519">
    <property type="term" value="F:endonuclease activity"/>
    <property type="evidence" value="ECO:0007669"/>
    <property type="project" value="UniProtKB-KW"/>
</dbReference>
<comment type="caution">
    <text evidence="2">The sequence shown here is derived from an EMBL/GenBank/DDBJ whole genome shotgun (WGS) entry which is preliminary data.</text>
</comment>
<dbReference type="InterPro" id="IPR002711">
    <property type="entry name" value="HNH"/>
</dbReference>
<dbReference type="Proteomes" id="UP000664385">
    <property type="component" value="Unassembled WGS sequence"/>
</dbReference>
<dbReference type="SMART" id="SM00507">
    <property type="entry name" value="HNHc"/>
    <property type="match status" value="1"/>
</dbReference>
<keyword evidence="2" id="KW-0540">Nuclease</keyword>
<accession>A0A939IWR3</accession>
<keyword evidence="2" id="KW-0378">Hydrolase</keyword>
<dbReference type="Gene3D" id="1.10.30.50">
    <property type="match status" value="1"/>
</dbReference>
<dbReference type="EMBL" id="JAEMWU010000003">
    <property type="protein sequence ID" value="MBN8206978.1"/>
    <property type="molecule type" value="Genomic_DNA"/>
</dbReference>
<dbReference type="GO" id="GO:0003676">
    <property type="term" value="F:nucleic acid binding"/>
    <property type="evidence" value="ECO:0007669"/>
    <property type="project" value="InterPro"/>
</dbReference>
<dbReference type="CDD" id="cd00085">
    <property type="entry name" value="HNHc"/>
    <property type="match status" value="1"/>
</dbReference>
<gene>
    <name evidence="2" type="ORF">JF543_13550</name>
</gene>
<dbReference type="GO" id="GO:0008270">
    <property type="term" value="F:zinc ion binding"/>
    <property type="evidence" value="ECO:0007669"/>
    <property type="project" value="InterPro"/>
</dbReference>
<protein>
    <submittedName>
        <fullName evidence="2">HNH endonuclease</fullName>
    </submittedName>
</protein>
<reference evidence="2" key="1">
    <citation type="submission" date="2020-12" db="EMBL/GenBank/DDBJ databases">
        <title>PHA producing bacteria isolated from mangrove.</title>
        <authorList>
            <person name="Zheng W."/>
            <person name="Yu S."/>
            <person name="Huang Y."/>
        </authorList>
    </citation>
    <scope>NUCLEOTIDE SEQUENCE</scope>
    <source>
        <strain evidence="2">GN8-5</strain>
    </source>
</reference>
<name>A0A939IWR3_9MICO</name>
<dbReference type="Pfam" id="PF01844">
    <property type="entry name" value="HNH"/>
    <property type="match status" value="1"/>
</dbReference>
<dbReference type="RefSeq" id="WP_206824772.1">
    <property type="nucleotide sequence ID" value="NZ_JAEMWU010000003.1"/>
</dbReference>
<dbReference type="InterPro" id="IPR003615">
    <property type="entry name" value="HNH_nuc"/>
</dbReference>
<feature type="domain" description="HNH nuclease" evidence="1">
    <location>
        <begin position="193"/>
        <end position="245"/>
    </location>
</feature>
<evidence type="ECO:0000259" key="1">
    <source>
        <dbReference type="SMART" id="SM00507"/>
    </source>
</evidence>
<proteinExistence type="predicted"/>
<dbReference type="AlphaFoldDB" id="A0A939IWR3"/>